<keyword evidence="8" id="KW-1185">Reference proteome</keyword>
<evidence type="ECO:0000313" key="8">
    <source>
        <dbReference type="Proteomes" id="UP000193467"/>
    </source>
</evidence>
<dbReference type="InParanoid" id="A0A1Y2FWS2"/>
<proteinExistence type="inferred from homology"/>
<dbReference type="GO" id="GO:0003779">
    <property type="term" value="F:actin binding"/>
    <property type="evidence" value="ECO:0007669"/>
    <property type="project" value="UniProtKB-KW"/>
</dbReference>
<dbReference type="InterPro" id="IPR017904">
    <property type="entry name" value="ADF/Cofilin"/>
</dbReference>
<dbReference type="PROSITE" id="PS51263">
    <property type="entry name" value="ADF_H"/>
    <property type="match status" value="1"/>
</dbReference>
<dbReference type="GO" id="GO:0030042">
    <property type="term" value="P:actin filament depolymerization"/>
    <property type="evidence" value="ECO:0007669"/>
    <property type="project" value="InterPro"/>
</dbReference>
<evidence type="ECO:0000256" key="4">
    <source>
        <dbReference type="ARBA" id="ARBA00023203"/>
    </source>
</evidence>
<comment type="similarity">
    <text evidence="2">Belongs to the actin-binding proteins ADF family.</text>
</comment>
<evidence type="ECO:0000313" key="7">
    <source>
        <dbReference type="EMBL" id="ORY88469.1"/>
    </source>
</evidence>
<sequence>MSSGVAVHDQCLTTFNELKLGKKIKYIVFKLSDDNKEIVVEKTSESGEYDDFVADLPGESCRYAVYDFQFDQGEGQRNKITFIAWSPDEAKIKTKMLYASSKDALRRALVGVAIEIQGTDHSEIAYEAILDKATRR</sequence>
<evidence type="ECO:0000256" key="5">
    <source>
        <dbReference type="ARBA" id="ARBA00032427"/>
    </source>
</evidence>
<organism evidence="7 8">
    <name type="scientific">Leucosporidium creatinivorum</name>
    <dbReference type="NCBI Taxonomy" id="106004"/>
    <lineage>
        <taxon>Eukaryota</taxon>
        <taxon>Fungi</taxon>
        <taxon>Dikarya</taxon>
        <taxon>Basidiomycota</taxon>
        <taxon>Pucciniomycotina</taxon>
        <taxon>Microbotryomycetes</taxon>
        <taxon>Leucosporidiales</taxon>
        <taxon>Leucosporidium</taxon>
    </lineage>
</organism>
<dbReference type="InterPro" id="IPR002108">
    <property type="entry name" value="ADF-H"/>
</dbReference>
<dbReference type="CDD" id="cd11286">
    <property type="entry name" value="ADF_cofilin_like"/>
    <property type="match status" value="1"/>
</dbReference>
<protein>
    <recommendedName>
        <fullName evidence="3">Cofilin</fullName>
    </recommendedName>
    <alternativeName>
        <fullName evidence="5">Actin-depolymerizing factor 1</fullName>
    </alternativeName>
</protein>
<dbReference type="Gene3D" id="3.40.20.10">
    <property type="entry name" value="Severin"/>
    <property type="match status" value="1"/>
</dbReference>
<evidence type="ECO:0000256" key="3">
    <source>
        <dbReference type="ARBA" id="ARBA00015630"/>
    </source>
</evidence>
<comment type="caution">
    <text evidence="7">The sequence shown here is derived from an EMBL/GenBank/DDBJ whole genome shotgun (WGS) entry which is preliminary data.</text>
</comment>
<evidence type="ECO:0000259" key="6">
    <source>
        <dbReference type="PROSITE" id="PS51263"/>
    </source>
</evidence>
<dbReference type="GO" id="GO:0016363">
    <property type="term" value="C:nuclear matrix"/>
    <property type="evidence" value="ECO:0007669"/>
    <property type="project" value="UniProtKB-SubCell"/>
</dbReference>
<comment type="subcellular location">
    <subcellularLocation>
        <location evidence="1">Nucleus matrix</location>
    </subcellularLocation>
</comment>
<dbReference type="SMART" id="SM00102">
    <property type="entry name" value="ADF"/>
    <property type="match status" value="1"/>
</dbReference>
<keyword evidence="4" id="KW-0009">Actin-binding</keyword>
<dbReference type="FunCoup" id="A0A1Y2FWS2">
    <property type="interactions" value="135"/>
</dbReference>
<dbReference type="EMBL" id="MCGR01000010">
    <property type="protein sequence ID" value="ORY88469.1"/>
    <property type="molecule type" value="Genomic_DNA"/>
</dbReference>
<dbReference type="OrthoDB" id="10249245at2759"/>
<dbReference type="SUPFAM" id="SSF55753">
    <property type="entry name" value="Actin depolymerizing proteins"/>
    <property type="match status" value="1"/>
</dbReference>
<dbReference type="Pfam" id="PF00241">
    <property type="entry name" value="Cofilin_ADF"/>
    <property type="match status" value="1"/>
</dbReference>
<dbReference type="STRING" id="106004.A0A1Y2FWS2"/>
<name>A0A1Y2FWS2_9BASI</name>
<reference evidence="7 8" key="1">
    <citation type="submission" date="2016-07" db="EMBL/GenBank/DDBJ databases">
        <title>Pervasive Adenine N6-methylation of Active Genes in Fungi.</title>
        <authorList>
            <consortium name="DOE Joint Genome Institute"/>
            <person name="Mondo S.J."/>
            <person name="Dannebaum R.O."/>
            <person name="Kuo R.C."/>
            <person name="Labutti K."/>
            <person name="Haridas S."/>
            <person name="Kuo A."/>
            <person name="Salamov A."/>
            <person name="Ahrendt S.R."/>
            <person name="Lipzen A."/>
            <person name="Sullivan W."/>
            <person name="Andreopoulos W.B."/>
            <person name="Clum A."/>
            <person name="Lindquist E."/>
            <person name="Daum C."/>
            <person name="Ramamoorthy G.K."/>
            <person name="Gryganskyi A."/>
            <person name="Culley D."/>
            <person name="Magnuson J.K."/>
            <person name="James T.Y."/>
            <person name="O'Malley M.A."/>
            <person name="Stajich J.E."/>
            <person name="Spatafora J.W."/>
            <person name="Visel A."/>
            <person name="Grigoriev I.V."/>
        </authorList>
    </citation>
    <scope>NUCLEOTIDE SEQUENCE [LARGE SCALE GENOMIC DNA]</scope>
    <source>
        <strain evidence="7 8">62-1032</strain>
    </source>
</reference>
<accession>A0A1Y2FWS2</accession>
<dbReference type="PANTHER" id="PTHR11913">
    <property type="entry name" value="COFILIN-RELATED"/>
    <property type="match status" value="1"/>
</dbReference>
<dbReference type="Proteomes" id="UP000193467">
    <property type="component" value="Unassembled WGS sequence"/>
</dbReference>
<gene>
    <name evidence="7" type="ORF">BCR35DRAFT_317564</name>
</gene>
<dbReference type="GO" id="GO:0015629">
    <property type="term" value="C:actin cytoskeleton"/>
    <property type="evidence" value="ECO:0007669"/>
    <property type="project" value="InterPro"/>
</dbReference>
<feature type="domain" description="ADF-H" evidence="6">
    <location>
        <begin position="2"/>
        <end position="134"/>
    </location>
</feature>
<evidence type="ECO:0000256" key="2">
    <source>
        <dbReference type="ARBA" id="ARBA00006844"/>
    </source>
</evidence>
<dbReference type="PRINTS" id="PR00006">
    <property type="entry name" value="COFILIN"/>
</dbReference>
<dbReference type="InterPro" id="IPR029006">
    <property type="entry name" value="ADF-H/Gelsolin-like_dom_sf"/>
</dbReference>
<evidence type="ECO:0000256" key="1">
    <source>
        <dbReference type="ARBA" id="ARBA00004109"/>
    </source>
</evidence>
<dbReference type="AlphaFoldDB" id="A0A1Y2FWS2"/>